<dbReference type="RefSeq" id="WP_128705625.1">
    <property type="nucleotide sequence ID" value="NZ_RLII01000001.1"/>
</dbReference>
<keyword evidence="5 7" id="KW-0472">Membrane</keyword>
<feature type="domain" description="ABC3 transporter permease C-terminal" evidence="8">
    <location>
        <begin position="264"/>
        <end position="387"/>
    </location>
</feature>
<dbReference type="InterPro" id="IPR003838">
    <property type="entry name" value="ABC3_permease_C"/>
</dbReference>
<evidence type="ECO:0000256" key="3">
    <source>
        <dbReference type="ARBA" id="ARBA00022692"/>
    </source>
</evidence>
<evidence type="ECO:0000256" key="5">
    <source>
        <dbReference type="ARBA" id="ARBA00023136"/>
    </source>
</evidence>
<dbReference type="GO" id="GO:0005886">
    <property type="term" value="C:plasma membrane"/>
    <property type="evidence" value="ECO:0007669"/>
    <property type="project" value="UniProtKB-SubCell"/>
</dbReference>
<dbReference type="Pfam" id="PF02687">
    <property type="entry name" value="FtsX"/>
    <property type="match status" value="2"/>
</dbReference>
<feature type="transmembrane region" description="Helical" evidence="7">
    <location>
        <begin position="21"/>
        <end position="44"/>
    </location>
</feature>
<feature type="transmembrane region" description="Helical" evidence="7">
    <location>
        <begin position="747"/>
        <end position="767"/>
    </location>
</feature>
<dbReference type="OrthoDB" id="9793166at2"/>
<accession>A0A4Q0I834</accession>
<dbReference type="InterPro" id="IPR050250">
    <property type="entry name" value="Macrolide_Exporter_MacB"/>
</dbReference>
<sequence length="786" mass="87295">MKHYLDLVPISEKVHRKQNRMSIFCIVLAVSLVTTIFGMADMFIRSQILQTQLDDGNFHIAILDITDEDAALIAKRTDIKAAARYGVLNYRGEKGYTIFGKDSIIVGCDKAWVTELLVDNITEGNFPQIDTQAMITESAKDRFGLQLGDSITIDGPDGKKLQYTLSGFCRNASKTMSEDSYGIILTTDAFRALYPNKNSNRLTDYNSMLFVRFENAWNARQEINDLKTDYGFSEEQIVENSKLLGLLGQSGSSFMLQIYATAGVLFVLVMVAGIMMIASSLNSNVAWRTRFFGLMRCIGATPKQVMRIVRKEALRWCWFAIPAGIAIGVVVIWTLCAVLRTVSPEYFGEMAIFGLSIPSIFAGIIVGLFTVLLAARSPAKKAAKVSPLEAVSGNASDYQPVKKAANTKLFKVETALGIHHAKASKKNLILMVGSFALSIILFLSFSVTVEFMNHALTPLRPWKADLSIISPDYSCSIGSELLEKLKENPAVKSVYGRMFAYDVPVTVNGSQEKMDLISYEQHQFDWAKDYLLEGSIDDVIKNPNTALIVFEPENTLRVGDTVTMTISNRLQEIHIVGMLSTSPFKNGNDVGIMISSEATFRQITGESDYTILDIQLKKKATDEDVSAIKQMAGVSNTFSDERMSKNSVMATYYCFWLFIYGFLVMIALITVLNVINSIAMSVYARTNQYGAFRAIGLSMRQLNKMVISEACTYTIIGSFVGTVLGLFCNKTLFYMIVSSKWGTSWTIPWTELGIILLVVVLSVALAVQKPMKKFKEISIVDTINMQ</sequence>
<comment type="caution">
    <text evidence="10">The sequence shown here is derived from an EMBL/GenBank/DDBJ whole genome shotgun (WGS) entry which is preliminary data.</text>
</comment>
<dbReference type="Pfam" id="PF12704">
    <property type="entry name" value="MacB_PCD"/>
    <property type="match status" value="1"/>
</dbReference>
<feature type="transmembrane region" description="Helical" evidence="7">
    <location>
        <begin position="655"/>
        <end position="684"/>
    </location>
</feature>
<evidence type="ECO:0000259" key="9">
    <source>
        <dbReference type="Pfam" id="PF12704"/>
    </source>
</evidence>
<protein>
    <submittedName>
        <fullName evidence="10">ABC transporter permease</fullName>
    </submittedName>
</protein>
<dbReference type="AlphaFoldDB" id="A0A4Q0I834"/>
<feature type="transmembrane region" description="Helical" evidence="7">
    <location>
        <begin position="705"/>
        <end position="727"/>
    </location>
</feature>
<keyword evidence="3 7" id="KW-0812">Transmembrane</keyword>
<evidence type="ECO:0000256" key="7">
    <source>
        <dbReference type="SAM" id="Phobius"/>
    </source>
</evidence>
<dbReference type="InterPro" id="IPR025857">
    <property type="entry name" value="MacB_PCD"/>
</dbReference>
<feature type="transmembrane region" description="Helical" evidence="7">
    <location>
        <begin position="428"/>
        <end position="449"/>
    </location>
</feature>
<gene>
    <name evidence="10" type="ORF">EFD62_01295</name>
</gene>
<dbReference type="PANTHER" id="PTHR30572">
    <property type="entry name" value="MEMBRANE COMPONENT OF TRANSPORTER-RELATED"/>
    <property type="match status" value="1"/>
</dbReference>
<feature type="domain" description="ABC3 transporter permease C-terminal" evidence="8">
    <location>
        <begin position="662"/>
        <end position="767"/>
    </location>
</feature>
<keyword evidence="4 7" id="KW-1133">Transmembrane helix</keyword>
<organism evidence="10 11">
    <name type="scientific">Acetivibrio mesophilus</name>
    <dbReference type="NCBI Taxonomy" id="2487273"/>
    <lineage>
        <taxon>Bacteria</taxon>
        <taxon>Bacillati</taxon>
        <taxon>Bacillota</taxon>
        <taxon>Clostridia</taxon>
        <taxon>Eubacteriales</taxon>
        <taxon>Oscillospiraceae</taxon>
        <taxon>Acetivibrio</taxon>
    </lineage>
</organism>
<keyword evidence="2" id="KW-1003">Cell membrane</keyword>
<dbReference type="GO" id="GO:0022857">
    <property type="term" value="F:transmembrane transporter activity"/>
    <property type="evidence" value="ECO:0007669"/>
    <property type="project" value="TreeGrafter"/>
</dbReference>
<evidence type="ECO:0000313" key="10">
    <source>
        <dbReference type="EMBL" id="RXE60596.1"/>
    </source>
</evidence>
<evidence type="ECO:0000256" key="1">
    <source>
        <dbReference type="ARBA" id="ARBA00004651"/>
    </source>
</evidence>
<feature type="transmembrane region" description="Helical" evidence="7">
    <location>
        <begin position="258"/>
        <end position="281"/>
    </location>
</feature>
<reference evidence="11" key="1">
    <citation type="submission" date="2018-11" db="EMBL/GenBank/DDBJ databases">
        <title>Genome sequencing of a novel mesophilic and cellulolytic organism within the genus Hungateiclostridium.</title>
        <authorList>
            <person name="Rettenmaier R."/>
            <person name="Liebl W."/>
            <person name="Zverlov V."/>
        </authorList>
    </citation>
    <scope>NUCLEOTIDE SEQUENCE [LARGE SCALE GENOMIC DNA]</scope>
    <source>
        <strain evidence="11">N2K1</strain>
    </source>
</reference>
<proteinExistence type="inferred from homology"/>
<keyword evidence="11" id="KW-1185">Reference proteome</keyword>
<evidence type="ECO:0000259" key="8">
    <source>
        <dbReference type="Pfam" id="PF02687"/>
    </source>
</evidence>
<evidence type="ECO:0000256" key="2">
    <source>
        <dbReference type="ARBA" id="ARBA00022475"/>
    </source>
</evidence>
<comment type="similarity">
    <text evidence="6">Belongs to the ABC-4 integral membrane protein family.</text>
</comment>
<feature type="domain" description="MacB-like periplasmic core" evidence="9">
    <location>
        <begin position="22"/>
        <end position="218"/>
    </location>
</feature>
<name>A0A4Q0I834_9FIRM</name>
<evidence type="ECO:0000256" key="4">
    <source>
        <dbReference type="ARBA" id="ARBA00022989"/>
    </source>
</evidence>
<evidence type="ECO:0000313" key="11">
    <source>
        <dbReference type="Proteomes" id="UP000289166"/>
    </source>
</evidence>
<feature type="transmembrane region" description="Helical" evidence="7">
    <location>
        <begin position="352"/>
        <end position="375"/>
    </location>
</feature>
<dbReference type="EMBL" id="RLII01000001">
    <property type="protein sequence ID" value="RXE60596.1"/>
    <property type="molecule type" value="Genomic_DNA"/>
</dbReference>
<dbReference type="Proteomes" id="UP000289166">
    <property type="component" value="Unassembled WGS sequence"/>
</dbReference>
<dbReference type="PANTHER" id="PTHR30572:SF4">
    <property type="entry name" value="ABC TRANSPORTER PERMEASE YTRF"/>
    <property type="match status" value="1"/>
</dbReference>
<feature type="transmembrane region" description="Helical" evidence="7">
    <location>
        <begin position="316"/>
        <end position="340"/>
    </location>
</feature>
<evidence type="ECO:0000256" key="6">
    <source>
        <dbReference type="ARBA" id="ARBA00038076"/>
    </source>
</evidence>
<comment type="subcellular location">
    <subcellularLocation>
        <location evidence="1">Cell membrane</location>
        <topology evidence="1">Multi-pass membrane protein</topology>
    </subcellularLocation>
</comment>